<dbReference type="InterPro" id="IPR024571">
    <property type="entry name" value="ERAP1-like_C_dom"/>
</dbReference>
<evidence type="ECO:0000259" key="14">
    <source>
        <dbReference type="Pfam" id="PF17900"/>
    </source>
</evidence>
<feature type="chain" id="PRO_5047316514" description="Aminopeptidase" evidence="11">
    <location>
        <begin position="18"/>
        <end position="944"/>
    </location>
</feature>
<keyword evidence="10" id="KW-0472">Membrane</keyword>
<dbReference type="Pfam" id="PF11838">
    <property type="entry name" value="ERAP1_C"/>
    <property type="match status" value="1"/>
</dbReference>
<keyword evidence="10" id="KW-0812">Transmembrane</keyword>
<dbReference type="Gene3D" id="2.60.40.1730">
    <property type="entry name" value="tricorn interacting facor f3 domain"/>
    <property type="match status" value="1"/>
</dbReference>
<evidence type="ECO:0000256" key="11">
    <source>
        <dbReference type="SAM" id="SignalP"/>
    </source>
</evidence>
<evidence type="ECO:0000256" key="1">
    <source>
        <dbReference type="ARBA" id="ARBA00004609"/>
    </source>
</evidence>
<evidence type="ECO:0000256" key="3">
    <source>
        <dbReference type="ARBA" id="ARBA00022622"/>
    </source>
</evidence>
<dbReference type="Gene3D" id="1.25.50.20">
    <property type="match status" value="1"/>
</dbReference>
<keyword evidence="4 10" id="KW-0645">Protease</keyword>
<feature type="domain" description="Aminopeptidase N-like N-terminal" evidence="14">
    <location>
        <begin position="44"/>
        <end position="244"/>
    </location>
</feature>
<evidence type="ECO:0000256" key="10">
    <source>
        <dbReference type="RuleBase" id="RU364040"/>
    </source>
</evidence>
<keyword evidence="7 10" id="KW-0862">Zinc</keyword>
<keyword evidence="3" id="KW-0325">Glycoprotein</keyword>
<keyword evidence="10" id="KW-0031">Aminopeptidase</keyword>
<keyword evidence="9" id="KW-0449">Lipoprotein</keyword>
<keyword evidence="10" id="KW-1133">Transmembrane helix</keyword>
<protein>
    <recommendedName>
        <fullName evidence="10">Aminopeptidase</fullName>
        <ecNumber evidence="10">3.4.11.-</ecNumber>
    </recommendedName>
</protein>
<keyword evidence="6 10" id="KW-0378">Hydrolase</keyword>
<comment type="cofactor">
    <cofactor evidence="10">
        <name>Zn(2+)</name>
        <dbReference type="ChEBI" id="CHEBI:29105"/>
    </cofactor>
    <text evidence="10">Binds 1 zinc ion per subunit.</text>
</comment>
<dbReference type="EC" id="3.4.11.-" evidence="10"/>
<dbReference type="InterPro" id="IPR034016">
    <property type="entry name" value="M1_APN-typ"/>
</dbReference>
<dbReference type="InterPro" id="IPR045357">
    <property type="entry name" value="Aminopeptidase_N-like_N"/>
</dbReference>
<dbReference type="Gene3D" id="2.60.40.1910">
    <property type="match status" value="1"/>
</dbReference>
<evidence type="ECO:0000256" key="9">
    <source>
        <dbReference type="ARBA" id="ARBA00023288"/>
    </source>
</evidence>
<feature type="transmembrane region" description="Helical" evidence="10">
    <location>
        <begin position="924"/>
        <end position="943"/>
    </location>
</feature>
<comment type="similarity">
    <text evidence="2 10">Belongs to the peptidase M1 family.</text>
</comment>
<keyword evidence="5 10" id="KW-0479">Metal-binding</keyword>
<keyword evidence="15" id="KW-1185">Reference proteome</keyword>
<keyword evidence="3" id="KW-0336">GPI-anchor</keyword>
<dbReference type="InterPro" id="IPR014782">
    <property type="entry name" value="Peptidase_M1_dom"/>
</dbReference>
<sequence>MLKWLVLIPALLATVVGDVPLDSNELVTRNDEPLDYRLPEDLDPIHYDVEVTPYFEEAPADKEPFTFDGVVTIAIRAVKDNLNSLIIQENVRDIISVSLSINSTGVPVLLNQTNPFERIRQFFFLRVNLADGVTLENGEVYSLRIVYIGNINETPLSRGVFRGSYRDRNGKLHWYAATHLQPVNSRQAFPSFDEPGFKSTFNIIVNRPAHFGETYSNMRLRESYPEGDRVKEIFHTTPRMSAYLITFHISEEFTVIADNKNYQESYRILARPEAQGQGEYALEVGPPITKWLENYFNISYYSMEEGMKNDQIASPDWASGATENWGLVTYRELRLLYEEGETNSVDKLNIGTITAHELAHKWFGNLITCKWWENVWMNEGFASYFEYFAMDGVDKSLELEDQFILMYLQSSLSSDASANTRALRHTVNSPAQVTGHFSGISYSKGASFLLMLKHFLGEDTFKAALQRFLIDRSYENAIPEDLYRAFAIEVSNSQQVTNVDIEAFMQYWVDEPGYPVLNVDVNTNTGLISLKQERFFISATAEPTDQVWPLPLTFTTSNNTNWNDLTPRHLMTDQTYEIQLEPGLEWVIFNVQQKGIYRVNYDTQNWERLATVLKSDYNNIHHLNRAQIVDDVFALMRSERIPYLLGFRVIDFLKEDTSFYSWYPAISGFNWLRNRFLHLPGTLAQFDDLLYQFLDAVVQDLGYVGQPGERFTRTLNRFHILSFACNIGYPGCLSNATEQYNAFKTANVNVDPNLRRHVFCTGLRQGDYDDWSNMRTRRLNSNNQADEVVMLRALGCTKDERAIREHLENILTEEVKAQDRSNAFTFLYMGSQENANVVLQFFKERFDDIRRAVVLQSSFEGVISNIASYLNEEGLNDMENWLRENQSNIPEYNVGINAIASARNSMQWGTDRAELIISALRGSASVMMLSTTLLIISLMIVMFR</sequence>
<reference evidence="16" key="1">
    <citation type="submission" date="2025-08" db="UniProtKB">
        <authorList>
            <consortium name="RefSeq"/>
        </authorList>
    </citation>
    <scope>IDENTIFICATION</scope>
    <source>
        <tissue evidence="16">Whole larvae</tissue>
    </source>
</reference>
<evidence type="ECO:0000256" key="8">
    <source>
        <dbReference type="ARBA" id="ARBA00023049"/>
    </source>
</evidence>
<dbReference type="SUPFAM" id="SSF55486">
    <property type="entry name" value="Metalloproteases ('zincins'), catalytic domain"/>
    <property type="match status" value="1"/>
</dbReference>
<dbReference type="Gene3D" id="1.10.390.10">
    <property type="entry name" value="Neutral Protease Domain 2"/>
    <property type="match status" value="1"/>
</dbReference>
<dbReference type="InterPro" id="IPR001930">
    <property type="entry name" value="Peptidase_M1"/>
</dbReference>
<evidence type="ECO:0000256" key="2">
    <source>
        <dbReference type="ARBA" id="ARBA00010136"/>
    </source>
</evidence>
<evidence type="ECO:0000259" key="12">
    <source>
        <dbReference type="Pfam" id="PF01433"/>
    </source>
</evidence>
<dbReference type="CDD" id="cd09601">
    <property type="entry name" value="M1_APN-Q_like"/>
    <property type="match status" value="1"/>
</dbReference>
<accession>A0ABM3MQ95</accession>
<name>A0ABM3MQ95_GALME</name>
<dbReference type="Pfam" id="PF01433">
    <property type="entry name" value="Peptidase_M1"/>
    <property type="match status" value="1"/>
</dbReference>
<keyword evidence="8 10" id="KW-0482">Metalloprotease</keyword>
<evidence type="ECO:0000313" key="15">
    <source>
        <dbReference type="Proteomes" id="UP001652740"/>
    </source>
</evidence>
<dbReference type="Pfam" id="PF17900">
    <property type="entry name" value="Peptidase_M1_N"/>
    <property type="match status" value="1"/>
</dbReference>
<comment type="subcellular location">
    <subcellularLocation>
        <location evidence="1">Cell membrane</location>
        <topology evidence="1">Lipid-anchor</topology>
        <topology evidence="1">GPI-anchor</topology>
    </subcellularLocation>
</comment>
<feature type="domain" description="ERAP1-like C-terminal" evidence="13">
    <location>
        <begin position="586"/>
        <end position="891"/>
    </location>
</feature>
<evidence type="ECO:0000259" key="13">
    <source>
        <dbReference type="Pfam" id="PF11838"/>
    </source>
</evidence>
<dbReference type="SUPFAM" id="SSF63737">
    <property type="entry name" value="Leukotriene A4 hydrolase N-terminal domain"/>
    <property type="match status" value="1"/>
</dbReference>
<evidence type="ECO:0000313" key="16">
    <source>
        <dbReference type="RefSeq" id="XP_052753556.1"/>
    </source>
</evidence>
<dbReference type="PANTHER" id="PTHR11533">
    <property type="entry name" value="PROTEASE M1 ZINC METALLOPROTEASE"/>
    <property type="match status" value="1"/>
</dbReference>
<evidence type="ECO:0000256" key="5">
    <source>
        <dbReference type="ARBA" id="ARBA00022723"/>
    </source>
</evidence>
<keyword evidence="11" id="KW-0732">Signal</keyword>
<dbReference type="InterPro" id="IPR042097">
    <property type="entry name" value="Aminopeptidase_N-like_N_sf"/>
</dbReference>
<dbReference type="Proteomes" id="UP001652740">
    <property type="component" value="Unplaced"/>
</dbReference>
<dbReference type="InterPro" id="IPR050344">
    <property type="entry name" value="Peptidase_M1_aminopeptidases"/>
</dbReference>
<evidence type="ECO:0000256" key="6">
    <source>
        <dbReference type="ARBA" id="ARBA00022801"/>
    </source>
</evidence>
<organism evidence="15 16">
    <name type="scientific">Galleria mellonella</name>
    <name type="common">Greater wax moth</name>
    <dbReference type="NCBI Taxonomy" id="7137"/>
    <lineage>
        <taxon>Eukaryota</taxon>
        <taxon>Metazoa</taxon>
        <taxon>Ecdysozoa</taxon>
        <taxon>Arthropoda</taxon>
        <taxon>Hexapoda</taxon>
        <taxon>Insecta</taxon>
        <taxon>Pterygota</taxon>
        <taxon>Neoptera</taxon>
        <taxon>Endopterygota</taxon>
        <taxon>Lepidoptera</taxon>
        <taxon>Glossata</taxon>
        <taxon>Ditrysia</taxon>
        <taxon>Pyraloidea</taxon>
        <taxon>Pyralidae</taxon>
        <taxon>Galleriinae</taxon>
        <taxon>Galleria</taxon>
    </lineage>
</organism>
<dbReference type="GeneID" id="113515582"/>
<dbReference type="InterPro" id="IPR027268">
    <property type="entry name" value="Peptidase_M4/M1_CTD_sf"/>
</dbReference>
<proteinExistence type="inferred from homology"/>
<feature type="domain" description="Peptidase M1 membrane alanine aminopeptidase" evidence="12">
    <location>
        <begin position="280"/>
        <end position="508"/>
    </location>
</feature>
<dbReference type="RefSeq" id="XP_052753556.1">
    <property type="nucleotide sequence ID" value="XM_052897596.1"/>
</dbReference>
<gene>
    <name evidence="16" type="primary">LOC113515582</name>
</gene>
<evidence type="ECO:0000256" key="7">
    <source>
        <dbReference type="ARBA" id="ARBA00022833"/>
    </source>
</evidence>
<evidence type="ECO:0000256" key="4">
    <source>
        <dbReference type="ARBA" id="ARBA00022670"/>
    </source>
</evidence>
<dbReference type="PANTHER" id="PTHR11533:SF301">
    <property type="entry name" value="AMINOPEPTIDASE"/>
    <property type="match status" value="1"/>
</dbReference>
<dbReference type="PRINTS" id="PR00756">
    <property type="entry name" value="ALADIPTASE"/>
</dbReference>
<feature type="signal peptide" evidence="11">
    <location>
        <begin position="1"/>
        <end position="17"/>
    </location>
</feature>